<dbReference type="RefSeq" id="WP_311365306.1">
    <property type="nucleotide sequence ID" value="NZ_JAVRIC010000015.1"/>
</dbReference>
<keyword evidence="6" id="KW-1185">Reference proteome</keyword>
<dbReference type="InterPro" id="IPR014710">
    <property type="entry name" value="RmlC-like_jellyroll"/>
</dbReference>
<dbReference type="Gene3D" id="2.60.120.10">
    <property type="entry name" value="Jelly Rolls"/>
    <property type="match status" value="1"/>
</dbReference>
<dbReference type="Pfam" id="PF07883">
    <property type="entry name" value="Cupin_2"/>
    <property type="match status" value="1"/>
</dbReference>
<dbReference type="InterPro" id="IPR050807">
    <property type="entry name" value="TransReg_Diox_bact_type"/>
</dbReference>
<dbReference type="CDD" id="cd02209">
    <property type="entry name" value="cupin_XRE_C"/>
    <property type="match status" value="1"/>
</dbReference>
<dbReference type="InterPro" id="IPR011051">
    <property type="entry name" value="RmlC_Cupin_sf"/>
</dbReference>
<proteinExistence type="predicted"/>
<gene>
    <name evidence="5" type="ORF">RM530_11145</name>
</gene>
<dbReference type="InterPro" id="IPR013096">
    <property type="entry name" value="Cupin_2"/>
</dbReference>
<protein>
    <submittedName>
        <fullName evidence="5">XRE family transcriptional regulator</fullName>
    </submittedName>
</protein>
<dbReference type="PROSITE" id="PS50943">
    <property type="entry name" value="HTH_CROC1"/>
    <property type="match status" value="1"/>
</dbReference>
<name>A0ABU2WJ63_9GAMM</name>
<dbReference type="CDD" id="cd00093">
    <property type="entry name" value="HTH_XRE"/>
    <property type="match status" value="1"/>
</dbReference>
<keyword evidence="2" id="KW-0238">DNA-binding</keyword>
<evidence type="ECO:0000256" key="3">
    <source>
        <dbReference type="ARBA" id="ARBA00023163"/>
    </source>
</evidence>
<dbReference type="SMART" id="SM00530">
    <property type="entry name" value="HTH_XRE"/>
    <property type="match status" value="1"/>
</dbReference>
<evidence type="ECO:0000256" key="1">
    <source>
        <dbReference type="ARBA" id="ARBA00023015"/>
    </source>
</evidence>
<dbReference type="PANTHER" id="PTHR46797">
    <property type="entry name" value="HTH-TYPE TRANSCRIPTIONAL REGULATOR"/>
    <property type="match status" value="1"/>
</dbReference>
<feature type="domain" description="HTH cro/C1-type" evidence="4">
    <location>
        <begin position="15"/>
        <end position="69"/>
    </location>
</feature>
<dbReference type="Pfam" id="PF01381">
    <property type="entry name" value="HTH_3"/>
    <property type="match status" value="1"/>
</dbReference>
<keyword evidence="1" id="KW-0805">Transcription regulation</keyword>
<dbReference type="InterPro" id="IPR001387">
    <property type="entry name" value="Cro/C1-type_HTH"/>
</dbReference>
<dbReference type="PANTHER" id="PTHR46797:SF23">
    <property type="entry name" value="HTH-TYPE TRANSCRIPTIONAL REGULATOR SUTR"/>
    <property type="match status" value="1"/>
</dbReference>
<evidence type="ECO:0000313" key="5">
    <source>
        <dbReference type="EMBL" id="MDT0497913.1"/>
    </source>
</evidence>
<keyword evidence="3" id="KW-0804">Transcription</keyword>
<evidence type="ECO:0000256" key="2">
    <source>
        <dbReference type="ARBA" id="ARBA00023125"/>
    </source>
</evidence>
<organism evidence="5 6">
    <name type="scientific">Banduia mediterranea</name>
    <dbReference type="NCBI Taxonomy" id="3075609"/>
    <lineage>
        <taxon>Bacteria</taxon>
        <taxon>Pseudomonadati</taxon>
        <taxon>Pseudomonadota</taxon>
        <taxon>Gammaproteobacteria</taxon>
        <taxon>Nevskiales</taxon>
        <taxon>Algiphilaceae</taxon>
        <taxon>Banduia</taxon>
    </lineage>
</organism>
<dbReference type="EMBL" id="JAVRIC010000015">
    <property type="protein sequence ID" value="MDT0497913.1"/>
    <property type="molecule type" value="Genomic_DNA"/>
</dbReference>
<evidence type="ECO:0000313" key="6">
    <source>
        <dbReference type="Proteomes" id="UP001254608"/>
    </source>
</evidence>
<sequence length="192" mass="20031">MPMSTDAAANLSLNVLALRRGRNLSQARLAVLAGIPRSTIAHIESGAGNPSLANLARLSAALGVGIEELLARPRNACVLVPAAQVPVRLRASGRVQVADLLPERVRGLEITRVCIEPQATMRGTAHVFGTKEYLHTIEGEVSVLVAGEVFVVSVGDVFAFPGDQAHSYVNRGSINAVALSVVVPVSMAGPEA</sequence>
<accession>A0ABU2WJ63</accession>
<dbReference type="Gene3D" id="1.10.260.40">
    <property type="entry name" value="lambda repressor-like DNA-binding domains"/>
    <property type="match status" value="1"/>
</dbReference>
<comment type="caution">
    <text evidence="5">The sequence shown here is derived from an EMBL/GenBank/DDBJ whole genome shotgun (WGS) entry which is preliminary data.</text>
</comment>
<dbReference type="Proteomes" id="UP001254608">
    <property type="component" value="Unassembled WGS sequence"/>
</dbReference>
<reference evidence="5 6" key="1">
    <citation type="submission" date="2023-09" db="EMBL/GenBank/DDBJ databases">
        <authorList>
            <person name="Rey-Velasco X."/>
        </authorList>
    </citation>
    <scope>NUCLEOTIDE SEQUENCE [LARGE SCALE GENOMIC DNA]</scope>
    <source>
        <strain evidence="5 6">W345</strain>
    </source>
</reference>
<dbReference type="InterPro" id="IPR010982">
    <property type="entry name" value="Lambda_DNA-bd_dom_sf"/>
</dbReference>
<dbReference type="SUPFAM" id="SSF51182">
    <property type="entry name" value="RmlC-like cupins"/>
    <property type="match status" value="1"/>
</dbReference>
<evidence type="ECO:0000259" key="4">
    <source>
        <dbReference type="PROSITE" id="PS50943"/>
    </source>
</evidence>